<evidence type="ECO:0000256" key="5">
    <source>
        <dbReference type="SAM" id="MobiDB-lite"/>
    </source>
</evidence>
<dbReference type="AlphaFoldDB" id="A0A426X1T0"/>
<gene>
    <name evidence="6" type="ORF">B296_00055535</name>
</gene>
<organism evidence="6 7">
    <name type="scientific">Ensete ventricosum</name>
    <name type="common">Abyssinian banana</name>
    <name type="synonym">Musa ensete</name>
    <dbReference type="NCBI Taxonomy" id="4639"/>
    <lineage>
        <taxon>Eukaryota</taxon>
        <taxon>Viridiplantae</taxon>
        <taxon>Streptophyta</taxon>
        <taxon>Embryophyta</taxon>
        <taxon>Tracheophyta</taxon>
        <taxon>Spermatophyta</taxon>
        <taxon>Magnoliopsida</taxon>
        <taxon>Liliopsida</taxon>
        <taxon>Zingiberales</taxon>
        <taxon>Musaceae</taxon>
        <taxon>Ensete</taxon>
    </lineage>
</organism>
<comment type="caution">
    <text evidence="6">The sequence shown here is derived from an EMBL/GenBank/DDBJ whole genome shotgun (WGS) entry which is preliminary data.</text>
</comment>
<feature type="compositionally biased region" description="Low complexity" evidence="5">
    <location>
        <begin position="128"/>
        <end position="145"/>
    </location>
</feature>
<sequence length="319" mass="35431">ESSKPTTTATPKEATWHAVFVDLHGCAIFNSDADTWLSQCKTVELEFTTRALRVAMSRWVGRSICYRLFPILKESSGRSTAVDLQDLLLRFIYDNICCLAFSKDPDTLAPTSPRTPSLPPSTAPPRSPSTVSSSRSWSAGSRSGSRLAWRRRCPAAWRTATGASRPSSSSASWNPATAGNYDDLLPRFMKKGTYTDSFLEHVVLNFILADRDTCSVALSWFFWLVSTHSAAERRILVEPATVLTESRGNDPTAWLALHPARLRGGRPNGLPQSSPLGDTPALPVRPRGLQVRHDGRRPPRRHIRARRLLHHVLQLNVIQ</sequence>
<accession>A0A426X1T0</accession>
<dbReference type="EMBL" id="AMZH03029053">
    <property type="protein sequence ID" value="RRT33427.1"/>
    <property type="molecule type" value="Genomic_DNA"/>
</dbReference>
<dbReference type="GO" id="GO:0016705">
    <property type="term" value="F:oxidoreductase activity, acting on paired donors, with incorporation or reduction of molecular oxygen"/>
    <property type="evidence" value="ECO:0007669"/>
    <property type="project" value="InterPro"/>
</dbReference>
<feature type="region of interest" description="Disordered" evidence="5">
    <location>
        <begin position="265"/>
        <end position="300"/>
    </location>
</feature>
<protein>
    <submittedName>
        <fullName evidence="6">Uncharacterized protein</fullName>
    </submittedName>
</protein>
<dbReference type="PANTHER" id="PTHR24296">
    <property type="entry name" value="CYTOCHROME P450"/>
    <property type="match status" value="1"/>
</dbReference>
<evidence type="ECO:0000313" key="7">
    <source>
        <dbReference type="Proteomes" id="UP000287651"/>
    </source>
</evidence>
<feature type="compositionally biased region" description="Pro residues" evidence="5">
    <location>
        <begin position="116"/>
        <end position="127"/>
    </location>
</feature>
<evidence type="ECO:0000256" key="2">
    <source>
        <dbReference type="ARBA" id="ARBA00022723"/>
    </source>
</evidence>
<reference evidence="6 7" key="1">
    <citation type="journal article" date="2014" name="Agronomy (Basel)">
        <title>A Draft Genome Sequence for Ensete ventricosum, the Drought-Tolerant Tree Against Hunger.</title>
        <authorList>
            <person name="Harrison J."/>
            <person name="Moore K.A."/>
            <person name="Paszkiewicz K."/>
            <person name="Jones T."/>
            <person name="Grant M."/>
            <person name="Ambacheew D."/>
            <person name="Muzemil S."/>
            <person name="Studholme D.J."/>
        </authorList>
    </citation>
    <scope>NUCLEOTIDE SEQUENCE [LARGE SCALE GENOMIC DNA]</scope>
</reference>
<evidence type="ECO:0000313" key="6">
    <source>
        <dbReference type="EMBL" id="RRT33427.1"/>
    </source>
</evidence>
<dbReference type="GO" id="GO:0005506">
    <property type="term" value="F:iron ion binding"/>
    <property type="evidence" value="ECO:0007669"/>
    <property type="project" value="InterPro"/>
</dbReference>
<proteinExistence type="inferred from homology"/>
<evidence type="ECO:0000256" key="4">
    <source>
        <dbReference type="ARBA" id="ARBA00023004"/>
    </source>
</evidence>
<feature type="non-terminal residue" evidence="6">
    <location>
        <position position="1"/>
    </location>
</feature>
<feature type="region of interest" description="Disordered" evidence="5">
    <location>
        <begin position="108"/>
        <end position="145"/>
    </location>
</feature>
<keyword evidence="4" id="KW-0408">Iron</keyword>
<keyword evidence="3" id="KW-0560">Oxidoreductase</keyword>
<dbReference type="GO" id="GO:0020037">
    <property type="term" value="F:heme binding"/>
    <property type="evidence" value="ECO:0007669"/>
    <property type="project" value="InterPro"/>
</dbReference>
<dbReference type="SUPFAM" id="SSF48264">
    <property type="entry name" value="Cytochrome P450"/>
    <property type="match status" value="1"/>
</dbReference>
<evidence type="ECO:0000256" key="3">
    <source>
        <dbReference type="ARBA" id="ARBA00023002"/>
    </source>
</evidence>
<dbReference type="GO" id="GO:0004497">
    <property type="term" value="F:monooxygenase activity"/>
    <property type="evidence" value="ECO:0007669"/>
    <property type="project" value="InterPro"/>
</dbReference>
<dbReference type="Proteomes" id="UP000287651">
    <property type="component" value="Unassembled WGS sequence"/>
</dbReference>
<keyword evidence="2" id="KW-0479">Metal-binding</keyword>
<name>A0A426X1T0_ENSVE</name>
<dbReference type="InterPro" id="IPR036396">
    <property type="entry name" value="Cyt_P450_sf"/>
</dbReference>
<comment type="similarity">
    <text evidence="1">Belongs to the cytochrome P450 family.</text>
</comment>
<dbReference type="Gene3D" id="1.10.630.10">
    <property type="entry name" value="Cytochrome P450"/>
    <property type="match status" value="1"/>
</dbReference>
<evidence type="ECO:0000256" key="1">
    <source>
        <dbReference type="ARBA" id="ARBA00010617"/>
    </source>
</evidence>